<proteinExistence type="predicted"/>
<feature type="non-terminal residue" evidence="2">
    <location>
        <position position="1"/>
    </location>
</feature>
<feature type="compositionally biased region" description="Basic residues" evidence="1">
    <location>
        <begin position="148"/>
        <end position="165"/>
    </location>
</feature>
<evidence type="ECO:0000256" key="1">
    <source>
        <dbReference type="SAM" id="MobiDB-lite"/>
    </source>
</evidence>
<dbReference type="Proteomes" id="UP000236333">
    <property type="component" value="Unassembled WGS sequence"/>
</dbReference>
<feature type="region of interest" description="Disordered" evidence="1">
    <location>
        <begin position="121"/>
        <end position="165"/>
    </location>
</feature>
<dbReference type="OrthoDB" id="6409159at2759"/>
<keyword evidence="3" id="KW-1185">Reference proteome</keyword>
<protein>
    <submittedName>
        <fullName evidence="2">Uncharacterized protein</fullName>
    </submittedName>
</protein>
<evidence type="ECO:0000313" key="3">
    <source>
        <dbReference type="Proteomes" id="UP000236333"/>
    </source>
</evidence>
<dbReference type="EMBL" id="PGGS01000316">
    <property type="protein sequence ID" value="PNH05305.1"/>
    <property type="molecule type" value="Genomic_DNA"/>
</dbReference>
<organism evidence="2 3">
    <name type="scientific">Tetrabaena socialis</name>
    <dbReference type="NCBI Taxonomy" id="47790"/>
    <lineage>
        <taxon>Eukaryota</taxon>
        <taxon>Viridiplantae</taxon>
        <taxon>Chlorophyta</taxon>
        <taxon>core chlorophytes</taxon>
        <taxon>Chlorophyceae</taxon>
        <taxon>CS clade</taxon>
        <taxon>Chlamydomonadales</taxon>
        <taxon>Tetrabaenaceae</taxon>
        <taxon>Tetrabaena</taxon>
    </lineage>
</organism>
<name>A0A2J7ZYG3_9CHLO</name>
<reference evidence="2 3" key="1">
    <citation type="journal article" date="2017" name="Mol. Biol. Evol.">
        <title>The 4-celled Tetrabaena socialis nuclear genome reveals the essential components for genetic control of cell number at the origin of multicellularity in the volvocine lineage.</title>
        <authorList>
            <person name="Featherston J."/>
            <person name="Arakaki Y."/>
            <person name="Hanschen E.R."/>
            <person name="Ferris P.J."/>
            <person name="Michod R.E."/>
            <person name="Olson B.J.S.C."/>
            <person name="Nozaki H."/>
            <person name="Durand P.M."/>
        </authorList>
    </citation>
    <scope>NUCLEOTIDE SEQUENCE [LARGE SCALE GENOMIC DNA]</scope>
    <source>
        <strain evidence="2 3">NIES-571</strain>
    </source>
</reference>
<feature type="compositionally biased region" description="Low complexity" evidence="1">
    <location>
        <begin position="121"/>
        <end position="130"/>
    </location>
</feature>
<evidence type="ECO:0000313" key="2">
    <source>
        <dbReference type="EMBL" id="PNH05305.1"/>
    </source>
</evidence>
<accession>A0A2J7ZYG3</accession>
<sequence>WLDELIVALWHDLQAFLDWKALDTELAEAGFRRHADIVAGLAPAPSEADYKRGAGRSGGGCTGRGDYGLQVITRAPDGSELACVNVDFTLVLPSASSSAAAASAIATKALPATAAAEAASGAGSAAAGSSEPKDGGGGMRTVGDAAAQHRKQRAGHTARTRRAVL</sequence>
<dbReference type="AlphaFoldDB" id="A0A2J7ZYG3"/>
<comment type="caution">
    <text evidence="2">The sequence shown here is derived from an EMBL/GenBank/DDBJ whole genome shotgun (WGS) entry which is preliminary data.</text>
</comment>
<gene>
    <name evidence="2" type="ORF">TSOC_008438</name>
</gene>